<dbReference type="OrthoDB" id="10443827at2759"/>
<dbReference type="Proteomes" id="UP000288168">
    <property type="component" value="Unassembled WGS sequence"/>
</dbReference>
<name>A0A428PUT2_9HYPO</name>
<reference evidence="1 2" key="1">
    <citation type="submission" date="2017-06" db="EMBL/GenBank/DDBJ databases">
        <title>Comparative genomic analysis of Ambrosia Fusariam Clade fungi.</title>
        <authorList>
            <person name="Stajich J.E."/>
            <person name="Carrillo J."/>
            <person name="Kijimoto T."/>
            <person name="Eskalen A."/>
            <person name="O'Donnell K."/>
            <person name="Kasson M."/>
        </authorList>
    </citation>
    <scope>NUCLEOTIDE SEQUENCE [LARGE SCALE GENOMIC DNA]</scope>
    <source>
        <strain evidence="1 2">NRRL62584</strain>
    </source>
</reference>
<protein>
    <submittedName>
        <fullName evidence="1">Uncharacterized protein</fullName>
    </submittedName>
</protein>
<accession>A0A428PUT2</accession>
<keyword evidence="2" id="KW-1185">Reference proteome</keyword>
<proteinExistence type="predicted"/>
<comment type="caution">
    <text evidence="1">The sequence shown here is derived from an EMBL/GenBank/DDBJ whole genome shotgun (WGS) entry which is preliminary data.</text>
</comment>
<gene>
    <name evidence="1" type="ORF">CEP54_008655</name>
</gene>
<dbReference type="AlphaFoldDB" id="A0A428PUT2"/>
<dbReference type="EMBL" id="NKCI01000088">
    <property type="protein sequence ID" value="RSL56780.1"/>
    <property type="molecule type" value="Genomic_DNA"/>
</dbReference>
<evidence type="ECO:0000313" key="1">
    <source>
        <dbReference type="EMBL" id="RSL56780.1"/>
    </source>
</evidence>
<organism evidence="1 2">
    <name type="scientific">Fusarium duplospermum</name>
    <dbReference type="NCBI Taxonomy" id="1325734"/>
    <lineage>
        <taxon>Eukaryota</taxon>
        <taxon>Fungi</taxon>
        <taxon>Dikarya</taxon>
        <taxon>Ascomycota</taxon>
        <taxon>Pezizomycotina</taxon>
        <taxon>Sordariomycetes</taxon>
        <taxon>Hypocreomycetidae</taxon>
        <taxon>Hypocreales</taxon>
        <taxon>Nectriaceae</taxon>
        <taxon>Fusarium</taxon>
        <taxon>Fusarium solani species complex</taxon>
    </lineage>
</organism>
<evidence type="ECO:0000313" key="2">
    <source>
        <dbReference type="Proteomes" id="UP000288168"/>
    </source>
</evidence>
<sequence length="86" mass="9960">MAHPPADTEKIATKEMKAEVKDAKADEAMEAEVMKRWAQSRERVERALAQGGEHVLKKYPHFEGIPVRDEPYAYAMWKMYERDGSH</sequence>